<evidence type="ECO:0000256" key="1">
    <source>
        <dbReference type="SAM" id="MobiDB-lite"/>
    </source>
</evidence>
<feature type="compositionally biased region" description="Pro residues" evidence="1">
    <location>
        <begin position="14"/>
        <end position="30"/>
    </location>
</feature>
<proteinExistence type="predicted"/>
<reference evidence="2" key="1">
    <citation type="journal article" date="2020" name="G3 (Bethesda)">
        <title>High-Quality Assemblies for Three Invasive Social Wasps from the &lt;i&gt;Vespula&lt;/i&gt; Genus.</title>
        <authorList>
            <person name="Harrop T.W.R."/>
            <person name="Guhlin J."/>
            <person name="McLaughlin G.M."/>
            <person name="Permina E."/>
            <person name="Stockwell P."/>
            <person name="Gilligan J."/>
            <person name="Le Lec M.F."/>
            <person name="Gruber M.A.M."/>
            <person name="Quinn O."/>
            <person name="Lovegrove M."/>
            <person name="Duncan E.J."/>
            <person name="Remnant E.J."/>
            <person name="Van Eeckhoven J."/>
            <person name="Graham B."/>
            <person name="Knapp R.A."/>
            <person name="Langford K.W."/>
            <person name="Kronenberg Z."/>
            <person name="Press M.O."/>
            <person name="Eacker S.M."/>
            <person name="Wilson-Rankin E.E."/>
            <person name="Purcell J."/>
            <person name="Lester P.J."/>
            <person name="Dearden P.K."/>
        </authorList>
    </citation>
    <scope>NUCLEOTIDE SEQUENCE</scope>
    <source>
        <strain evidence="2">Marl-1</strain>
    </source>
</reference>
<feature type="region of interest" description="Disordered" evidence="1">
    <location>
        <begin position="1"/>
        <end position="33"/>
    </location>
</feature>
<keyword evidence="3" id="KW-1185">Reference proteome</keyword>
<accession>A0A834KBR2</accession>
<protein>
    <submittedName>
        <fullName evidence="2">Uncharacterized protein</fullName>
    </submittedName>
</protein>
<comment type="caution">
    <text evidence="2">The sequence shown here is derived from an EMBL/GenBank/DDBJ whole genome shotgun (WGS) entry which is preliminary data.</text>
</comment>
<dbReference type="Proteomes" id="UP000614350">
    <property type="component" value="Unassembled WGS sequence"/>
</dbReference>
<gene>
    <name evidence="2" type="ORF">HZH66_005269</name>
</gene>
<evidence type="ECO:0000313" key="3">
    <source>
        <dbReference type="Proteomes" id="UP000614350"/>
    </source>
</evidence>
<dbReference type="AlphaFoldDB" id="A0A834KBR2"/>
<sequence>MHMHSNRAANARMHPPPSSPPPPPPPPFLPPAGRRLSARLCEWESSGMQSNRMIFPSASRFIVPLKEDLRILGEELKRHDRQRRIRFTRSSSTSIPTDLQSWRALVIRFTERLYVRQQHHQQQQQQQKKQKQCALNASARGNATLTVAVSAVGATAVAAFAAA</sequence>
<name>A0A834KBR2_VESVU</name>
<dbReference type="EMBL" id="JACSEA010000004">
    <property type="protein sequence ID" value="KAF7403002.1"/>
    <property type="molecule type" value="Genomic_DNA"/>
</dbReference>
<organism evidence="2 3">
    <name type="scientific">Vespula vulgaris</name>
    <name type="common">Yellow jacket</name>
    <name type="synonym">Wasp</name>
    <dbReference type="NCBI Taxonomy" id="7454"/>
    <lineage>
        <taxon>Eukaryota</taxon>
        <taxon>Metazoa</taxon>
        <taxon>Ecdysozoa</taxon>
        <taxon>Arthropoda</taxon>
        <taxon>Hexapoda</taxon>
        <taxon>Insecta</taxon>
        <taxon>Pterygota</taxon>
        <taxon>Neoptera</taxon>
        <taxon>Endopterygota</taxon>
        <taxon>Hymenoptera</taxon>
        <taxon>Apocrita</taxon>
        <taxon>Aculeata</taxon>
        <taxon>Vespoidea</taxon>
        <taxon>Vespidae</taxon>
        <taxon>Vespinae</taxon>
        <taxon>Vespula</taxon>
    </lineage>
</organism>
<evidence type="ECO:0000313" key="2">
    <source>
        <dbReference type="EMBL" id="KAF7403002.1"/>
    </source>
</evidence>